<protein>
    <submittedName>
        <fullName evidence="2">Uncharacterized protein</fullName>
    </submittedName>
</protein>
<evidence type="ECO:0000313" key="3">
    <source>
        <dbReference type="Proteomes" id="UP000299102"/>
    </source>
</evidence>
<feature type="region of interest" description="Disordered" evidence="1">
    <location>
        <begin position="100"/>
        <end position="148"/>
    </location>
</feature>
<dbReference type="Proteomes" id="UP000299102">
    <property type="component" value="Unassembled WGS sequence"/>
</dbReference>
<reference evidence="2 3" key="1">
    <citation type="journal article" date="2019" name="Commun. Biol.">
        <title>The bagworm genome reveals a unique fibroin gene that provides high tensile strength.</title>
        <authorList>
            <person name="Kono N."/>
            <person name="Nakamura H."/>
            <person name="Ohtoshi R."/>
            <person name="Tomita M."/>
            <person name="Numata K."/>
            <person name="Arakawa K."/>
        </authorList>
    </citation>
    <scope>NUCLEOTIDE SEQUENCE [LARGE SCALE GENOMIC DNA]</scope>
</reference>
<feature type="compositionally biased region" description="Basic and acidic residues" evidence="1">
    <location>
        <begin position="105"/>
        <end position="116"/>
    </location>
</feature>
<proteinExistence type="predicted"/>
<evidence type="ECO:0000256" key="1">
    <source>
        <dbReference type="SAM" id="MobiDB-lite"/>
    </source>
</evidence>
<feature type="compositionally biased region" description="Basic residues" evidence="1">
    <location>
        <begin position="134"/>
        <end position="143"/>
    </location>
</feature>
<keyword evidence="3" id="KW-1185">Reference proteome</keyword>
<accession>A0A4C1WUR7</accession>
<sequence length="222" mass="25547">MLGIFTLVQHGLKTAGDLSDKNDGIVLCRQLKVLPRVARTVRTLTYNRTNPRLRSTVQQVNNYVGQVSNLFELQCFPSTRRRLACANYDMNADRCAYTGPRRCRPQSDEDNRDHRLNSPRHGTSGPTRHEIKKLNGRTNRSRSRSNPVHSSSVASYLTIEPSRLYLYLFGYELIHLTLYIETSGFTLRNIYEYYYFVSGTVLSVHDCKVLKLNLRRANTVDI</sequence>
<dbReference type="EMBL" id="BGZK01000662">
    <property type="protein sequence ID" value="GBP55168.1"/>
    <property type="molecule type" value="Genomic_DNA"/>
</dbReference>
<name>A0A4C1WUR7_EUMVA</name>
<gene>
    <name evidence="2" type="ORF">EVAR_90190_1</name>
</gene>
<comment type="caution">
    <text evidence="2">The sequence shown here is derived from an EMBL/GenBank/DDBJ whole genome shotgun (WGS) entry which is preliminary data.</text>
</comment>
<organism evidence="2 3">
    <name type="scientific">Eumeta variegata</name>
    <name type="common">Bagworm moth</name>
    <name type="synonym">Eumeta japonica</name>
    <dbReference type="NCBI Taxonomy" id="151549"/>
    <lineage>
        <taxon>Eukaryota</taxon>
        <taxon>Metazoa</taxon>
        <taxon>Ecdysozoa</taxon>
        <taxon>Arthropoda</taxon>
        <taxon>Hexapoda</taxon>
        <taxon>Insecta</taxon>
        <taxon>Pterygota</taxon>
        <taxon>Neoptera</taxon>
        <taxon>Endopterygota</taxon>
        <taxon>Lepidoptera</taxon>
        <taxon>Glossata</taxon>
        <taxon>Ditrysia</taxon>
        <taxon>Tineoidea</taxon>
        <taxon>Psychidae</taxon>
        <taxon>Oiketicinae</taxon>
        <taxon>Eumeta</taxon>
    </lineage>
</organism>
<dbReference type="AlphaFoldDB" id="A0A4C1WUR7"/>
<evidence type="ECO:0000313" key="2">
    <source>
        <dbReference type="EMBL" id="GBP55168.1"/>
    </source>
</evidence>